<evidence type="ECO:0000256" key="1">
    <source>
        <dbReference type="ARBA" id="ARBA00004123"/>
    </source>
</evidence>
<reference evidence="8 9" key="1">
    <citation type="submission" date="2024-02" db="EMBL/GenBank/DDBJ databases">
        <authorList>
            <consortium name="ELIXIR-Norway"/>
            <consortium name="Elixir Norway"/>
        </authorList>
    </citation>
    <scope>NUCLEOTIDE SEQUENCE [LARGE SCALE GENOMIC DNA]</scope>
</reference>
<feature type="region of interest" description="Disordered" evidence="6">
    <location>
        <begin position="592"/>
        <end position="705"/>
    </location>
</feature>
<comment type="subcellular location">
    <subcellularLocation>
        <location evidence="1">Nucleus</location>
    </subcellularLocation>
</comment>
<evidence type="ECO:0000256" key="6">
    <source>
        <dbReference type="SAM" id="MobiDB-lite"/>
    </source>
</evidence>
<dbReference type="Pfam" id="PF00847">
    <property type="entry name" value="AP2"/>
    <property type="match status" value="1"/>
</dbReference>
<keyword evidence="4" id="KW-0804">Transcription</keyword>
<keyword evidence="3" id="KW-0238">DNA-binding</keyword>
<evidence type="ECO:0000313" key="8">
    <source>
        <dbReference type="EMBL" id="CAK9256069.1"/>
    </source>
</evidence>
<dbReference type="InterPro" id="IPR036955">
    <property type="entry name" value="AP2/ERF_dom_sf"/>
</dbReference>
<evidence type="ECO:0000256" key="4">
    <source>
        <dbReference type="ARBA" id="ARBA00023163"/>
    </source>
</evidence>
<name>A0ABP0VNM3_9BRYO</name>
<dbReference type="Gene3D" id="3.30.730.10">
    <property type="entry name" value="AP2/ERF domain"/>
    <property type="match status" value="2"/>
</dbReference>
<dbReference type="PRINTS" id="PR00367">
    <property type="entry name" value="ETHRSPELEMNT"/>
</dbReference>
<evidence type="ECO:0000256" key="5">
    <source>
        <dbReference type="ARBA" id="ARBA00023242"/>
    </source>
</evidence>
<organism evidence="8 9">
    <name type="scientific">Sphagnum jensenii</name>
    <dbReference type="NCBI Taxonomy" id="128206"/>
    <lineage>
        <taxon>Eukaryota</taxon>
        <taxon>Viridiplantae</taxon>
        <taxon>Streptophyta</taxon>
        <taxon>Embryophyta</taxon>
        <taxon>Bryophyta</taxon>
        <taxon>Sphagnophytina</taxon>
        <taxon>Sphagnopsida</taxon>
        <taxon>Sphagnales</taxon>
        <taxon>Sphagnaceae</taxon>
        <taxon>Sphagnum</taxon>
    </lineage>
</organism>
<dbReference type="EMBL" id="OZ020096">
    <property type="protein sequence ID" value="CAK9256069.1"/>
    <property type="molecule type" value="Genomic_DNA"/>
</dbReference>
<dbReference type="PANTHER" id="PTHR32467:SF90">
    <property type="entry name" value="AP2-LIKE ETHYLENE-RESPONSIVE TRANSCRIPTION FACTOR AIL1"/>
    <property type="match status" value="1"/>
</dbReference>
<keyword evidence="9" id="KW-1185">Reference proteome</keyword>
<dbReference type="SMART" id="SM00380">
    <property type="entry name" value="AP2"/>
    <property type="match status" value="2"/>
</dbReference>
<dbReference type="Proteomes" id="UP001497444">
    <property type="component" value="Chromosome 1"/>
</dbReference>
<evidence type="ECO:0000256" key="2">
    <source>
        <dbReference type="ARBA" id="ARBA00023015"/>
    </source>
</evidence>
<dbReference type="InterPro" id="IPR016177">
    <property type="entry name" value="DNA-bd_dom_sf"/>
</dbReference>
<feature type="compositionally biased region" description="Polar residues" evidence="6">
    <location>
        <begin position="653"/>
        <end position="676"/>
    </location>
</feature>
<sequence length="777" mass="84518">MILPLGLRLDNMRSSDDHESLCIMEALSRSQNSAETSRDGPKLEDFLGGKSLGGQYCTDRDHHHSHQHQQLEGLLALNHLNHCYEAHEQQQQQQLQENNLLAQSRSHLHAQNLLQSALDQQRSDCSLQMPQSSSAGLKSWLHHQADTDSKAAAALGPQTRHSSSSFSAALASWQPLSLSMSAGSSHVTDHAVDQQLVLPGHHLAESSPQAAAVPEPRKRGAGRMGAGAASKDGGPSPRKSIDTFGQRTSVYRGVTRHRWTGRYEAHLWDNSCRKEGQTRKGRQGGYDKEDKAARAYDLAALKYWGPSTTINFPLSTYEAELEVMKNMTRQEYVASLRRKSSGFSRGASVYRGVTRHHQHGRWQARIGRVAGNKDLYLGTYSTQEEAAEAYDIAAIKFRGVNAVTNFDMSKYDPQKIHAAAVNGQHGQDLSFKCKPTDQKLITELPNTPSSDGVFRIQDENQLRIVTSNLPTGTTGSRLELMNTEQDHLVSAGVAPCGLSKNLLEWQTLYHQQAAAQHKHERNTWGHAGGQDNSSCPHEVDGAGAHRSSTCAPLSFGSDTMRAPASQASSRYNTSTVPSNGMLLRNLMGLEVLPQDHGGGESSCSAGSSGLMRHHHGLPNPAASLLSSSHVYQGRPDQPAMQQPAGYDHVGTAASDQQLQTSETRAISNSGLTYNQGSHDRSDMNMESPRNSVGESEEASSKNSTFDRVLSGDLSQNLLFSASATTTSTVKMNPGYDSNPLSTWIGISNPLTLPTLTGRPANLSQMGSSPIFAHSWTE</sequence>
<evidence type="ECO:0000256" key="3">
    <source>
        <dbReference type="ARBA" id="ARBA00023125"/>
    </source>
</evidence>
<proteinExistence type="predicted"/>
<accession>A0ABP0VNM3</accession>
<dbReference type="InterPro" id="IPR001471">
    <property type="entry name" value="AP2/ERF_dom"/>
</dbReference>
<keyword evidence="2" id="KW-0805">Transcription regulation</keyword>
<dbReference type="PROSITE" id="PS51032">
    <property type="entry name" value="AP2_ERF"/>
    <property type="match status" value="2"/>
</dbReference>
<dbReference type="CDD" id="cd00018">
    <property type="entry name" value="AP2"/>
    <property type="match status" value="2"/>
</dbReference>
<dbReference type="SUPFAM" id="SSF54171">
    <property type="entry name" value="DNA-binding domain"/>
    <property type="match status" value="2"/>
</dbReference>
<feature type="region of interest" description="Disordered" evidence="6">
    <location>
        <begin position="519"/>
        <end position="546"/>
    </location>
</feature>
<keyword evidence="5" id="KW-0539">Nucleus</keyword>
<feature type="domain" description="AP2/ERF" evidence="7">
    <location>
        <begin position="250"/>
        <end position="313"/>
    </location>
</feature>
<evidence type="ECO:0000313" key="9">
    <source>
        <dbReference type="Proteomes" id="UP001497444"/>
    </source>
</evidence>
<evidence type="ECO:0000259" key="7">
    <source>
        <dbReference type="PROSITE" id="PS51032"/>
    </source>
</evidence>
<protein>
    <recommendedName>
        <fullName evidence="7">AP2/ERF domain-containing protein</fullName>
    </recommendedName>
</protein>
<dbReference type="PANTHER" id="PTHR32467">
    <property type="entry name" value="AP2-LIKE ETHYLENE-RESPONSIVE TRANSCRIPTION FACTOR"/>
    <property type="match status" value="1"/>
</dbReference>
<feature type="domain" description="AP2/ERF" evidence="7">
    <location>
        <begin position="349"/>
        <end position="407"/>
    </location>
</feature>
<feature type="region of interest" description="Disordered" evidence="6">
    <location>
        <begin position="204"/>
        <end position="243"/>
    </location>
</feature>
<gene>
    <name evidence="8" type="ORF">CSSPJE1EN1_LOCUS1547</name>
</gene>